<dbReference type="EMBL" id="DVFU01000092">
    <property type="protein sequence ID" value="HIQ65008.1"/>
    <property type="molecule type" value="Genomic_DNA"/>
</dbReference>
<reference evidence="2" key="2">
    <citation type="journal article" date="2021" name="PeerJ">
        <title>Extensive microbial diversity within the chicken gut microbiome revealed by metagenomics and culture.</title>
        <authorList>
            <person name="Gilroy R."/>
            <person name="Ravi A."/>
            <person name="Getino M."/>
            <person name="Pursley I."/>
            <person name="Horton D.L."/>
            <person name="Alikhan N.F."/>
            <person name="Baker D."/>
            <person name="Gharbi K."/>
            <person name="Hall N."/>
            <person name="Watson M."/>
            <person name="Adriaenssens E.M."/>
            <person name="Foster-Nyarko E."/>
            <person name="Jarju S."/>
            <person name="Secka A."/>
            <person name="Antonio M."/>
            <person name="Oren A."/>
            <person name="Chaudhuri R.R."/>
            <person name="La Ragione R."/>
            <person name="Hildebrand F."/>
            <person name="Pallen M.J."/>
        </authorList>
    </citation>
    <scope>NUCLEOTIDE SEQUENCE</scope>
    <source>
        <strain evidence="2">CHK165-10780</strain>
    </source>
</reference>
<sequence>MPYVEHVPTVGELILEPFFGKKGIYDLKKIDKETVLNILKKFDMDYEGYQVTSKKNVGMPVFEASKGNDHITIMAKEDITGADREIKLTVVEEKGNVFSERQYIRAGIPGRFGVYLNKLTYFEDGMETSQSREVYSPKELTFEQPIVLIGDRKIYAKDVLQKVDPANLILHLPDTKQVINQVVGVQSEKSLHFTYTVGLNQYSNVDDYVSPALSISLDGNSENVPINMKDITKKEIQVTQYIATSKAFAEYMSFFRSLKPIVSAATEETVAVGQPNSNVQLEQSSSDKGQDESLKASEVVSAPVSGQEVSVPSTSVDSTVETI</sequence>
<evidence type="ECO:0000256" key="1">
    <source>
        <dbReference type="SAM" id="MobiDB-lite"/>
    </source>
</evidence>
<reference evidence="2" key="1">
    <citation type="submission" date="2020-10" db="EMBL/GenBank/DDBJ databases">
        <authorList>
            <person name="Gilroy R."/>
        </authorList>
    </citation>
    <scope>NUCLEOTIDE SEQUENCE</scope>
    <source>
        <strain evidence="2">CHK165-10780</strain>
    </source>
</reference>
<feature type="region of interest" description="Disordered" evidence="1">
    <location>
        <begin position="275"/>
        <end position="323"/>
    </location>
</feature>
<evidence type="ECO:0000313" key="3">
    <source>
        <dbReference type="Proteomes" id="UP000886725"/>
    </source>
</evidence>
<dbReference type="AlphaFoldDB" id="A0A9D0Z209"/>
<dbReference type="Proteomes" id="UP000886725">
    <property type="component" value="Unassembled WGS sequence"/>
</dbReference>
<feature type="compositionally biased region" description="Low complexity" evidence="1">
    <location>
        <begin position="309"/>
        <end position="323"/>
    </location>
</feature>
<comment type="caution">
    <text evidence="2">The sequence shown here is derived from an EMBL/GenBank/DDBJ whole genome shotgun (WGS) entry which is preliminary data.</text>
</comment>
<evidence type="ECO:0000313" key="2">
    <source>
        <dbReference type="EMBL" id="HIQ65008.1"/>
    </source>
</evidence>
<organism evidence="2 3">
    <name type="scientific">Candidatus Faecenecus gallistercoris</name>
    <dbReference type="NCBI Taxonomy" id="2840793"/>
    <lineage>
        <taxon>Bacteria</taxon>
        <taxon>Bacillati</taxon>
        <taxon>Bacillota</taxon>
        <taxon>Bacillota incertae sedis</taxon>
        <taxon>Candidatus Faecenecus</taxon>
    </lineage>
</organism>
<proteinExistence type="predicted"/>
<feature type="compositionally biased region" description="Polar residues" evidence="1">
    <location>
        <begin position="275"/>
        <end position="287"/>
    </location>
</feature>
<accession>A0A9D0Z209</accession>
<name>A0A9D0Z209_9FIRM</name>
<protein>
    <submittedName>
        <fullName evidence="2">Uncharacterized protein</fullName>
    </submittedName>
</protein>
<gene>
    <name evidence="2" type="ORF">IAC85_04630</name>
</gene>